<dbReference type="AlphaFoldDB" id="A0A8D9S224"/>
<evidence type="ECO:0000313" key="1">
    <source>
        <dbReference type="EMBL" id="EEI65535.1"/>
    </source>
</evidence>
<accession>A0A8D9S224</accession>
<protein>
    <submittedName>
        <fullName evidence="1">Uncharacterized protein</fullName>
    </submittedName>
</protein>
<dbReference type="Proteomes" id="UP000003419">
    <property type="component" value="Unassembled WGS sequence"/>
</dbReference>
<dbReference type="PANTHER" id="PTHR43698">
    <property type="entry name" value="RIBD C-TERMINAL DOMAIN CONTAINING PROTEIN"/>
    <property type="match status" value="1"/>
</dbReference>
<dbReference type="EMBL" id="ACHG01000129">
    <property type="protein sequence ID" value="EEI65535.1"/>
    <property type="molecule type" value="Genomic_DNA"/>
</dbReference>
<dbReference type="InterPro" id="IPR014710">
    <property type="entry name" value="RmlC-like_jellyroll"/>
</dbReference>
<evidence type="ECO:0000313" key="2">
    <source>
        <dbReference type="Proteomes" id="UP000003419"/>
    </source>
</evidence>
<reference evidence="1 2" key="1">
    <citation type="submission" date="2009-01" db="EMBL/GenBank/DDBJ databases">
        <authorList>
            <person name="Qin X."/>
            <person name="Bachman B."/>
            <person name="Battles P."/>
            <person name="Bell A."/>
            <person name="Bess C."/>
            <person name="Bickham C."/>
            <person name="Chaboub L."/>
            <person name="Chen D."/>
            <person name="Coyle M."/>
            <person name="Deiros D.R."/>
            <person name="Dinh H."/>
            <person name="Forbes L."/>
            <person name="Fowler G."/>
            <person name="Francisco L."/>
            <person name="Fu Q."/>
            <person name="Gubbala S."/>
            <person name="Hale W."/>
            <person name="Han Y."/>
            <person name="Hemphill L."/>
            <person name="Highlander S.K."/>
            <person name="Hirani K."/>
            <person name="Hogues M."/>
            <person name="Jackson L."/>
            <person name="Jakkamsetti A."/>
            <person name="Javaid M."/>
            <person name="Jiang H."/>
            <person name="Korchina V."/>
            <person name="Kovar C."/>
            <person name="Lara F."/>
            <person name="Lee S."/>
            <person name="Mata R."/>
            <person name="Mathew T."/>
            <person name="Moen C."/>
            <person name="Morales K."/>
            <person name="Munidasa M."/>
            <person name="Nazareth L."/>
            <person name="Ngo R."/>
            <person name="Nguyen L."/>
            <person name="Okwuonu G."/>
            <person name="Ongeri F."/>
            <person name="Patil S."/>
            <person name="Petrosino J."/>
            <person name="Pham C."/>
            <person name="Pham P."/>
            <person name="Pu L.-L."/>
            <person name="Puazo M."/>
            <person name="Raj R."/>
            <person name="Reid J."/>
            <person name="Rouhana J."/>
            <person name="Saada N."/>
            <person name="Shang Y."/>
            <person name="Simmons D."/>
            <person name="Thornton R."/>
            <person name="Warren J."/>
            <person name="Weissenberger G."/>
            <person name="Zhang J."/>
            <person name="Zhang L."/>
            <person name="Zhou C."/>
            <person name="Zhu D."/>
            <person name="Muzny D."/>
            <person name="Worley K."/>
            <person name="Gibbs R."/>
        </authorList>
    </citation>
    <scope>NUCLEOTIDE SEQUENCE [LARGE SCALE GENOMIC DNA]</scope>
    <source>
        <strain evidence="1 2">CF48-3A</strain>
    </source>
</reference>
<name>A0A8D9S224_LIMRT</name>
<dbReference type="SUPFAM" id="SSF51182">
    <property type="entry name" value="RmlC-like cupins"/>
    <property type="match status" value="1"/>
</dbReference>
<dbReference type="PANTHER" id="PTHR43698:SF1">
    <property type="entry name" value="BLL4564 PROTEIN"/>
    <property type="match status" value="1"/>
</dbReference>
<dbReference type="Gene3D" id="2.60.120.10">
    <property type="entry name" value="Jelly Rolls"/>
    <property type="match status" value="1"/>
</dbReference>
<comment type="caution">
    <text evidence="1">The sequence shown here is derived from an EMBL/GenBank/DDBJ whole genome shotgun (WGS) entry which is preliminary data.</text>
</comment>
<proteinExistence type="predicted"/>
<organism evidence="1 2">
    <name type="scientific">Limosilactobacillus reuteri CF48-3A</name>
    <dbReference type="NCBI Taxonomy" id="525341"/>
    <lineage>
        <taxon>Bacteria</taxon>
        <taxon>Bacillati</taxon>
        <taxon>Bacillota</taxon>
        <taxon>Bacilli</taxon>
        <taxon>Lactobacillales</taxon>
        <taxon>Lactobacillaceae</taxon>
        <taxon>Limosilactobacillus</taxon>
    </lineage>
</organism>
<gene>
    <name evidence="1" type="ORF">HMPREF0534_1171</name>
</gene>
<dbReference type="InterPro" id="IPR011051">
    <property type="entry name" value="RmlC_Cupin_sf"/>
</dbReference>
<sequence>MLKPGDVVAIHEGVKYWHGATKDSWFSHIAISKGTSEWCEEVDDATYSRLSD</sequence>